<evidence type="ECO:0000313" key="2">
    <source>
        <dbReference type="Proteomes" id="UP001064048"/>
    </source>
</evidence>
<gene>
    <name evidence="1" type="ORF">MSG28_005883</name>
</gene>
<dbReference type="EMBL" id="CM046109">
    <property type="protein sequence ID" value="KAI8442361.1"/>
    <property type="molecule type" value="Genomic_DNA"/>
</dbReference>
<evidence type="ECO:0000313" key="1">
    <source>
        <dbReference type="EMBL" id="KAI8442361.1"/>
    </source>
</evidence>
<protein>
    <submittedName>
        <fullName evidence="1">Uncharacterized protein</fullName>
    </submittedName>
</protein>
<keyword evidence="2" id="KW-1185">Reference proteome</keyword>
<name>A0ACC0L0J0_CHOFU</name>
<reference evidence="1 2" key="1">
    <citation type="journal article" date="2022" name="Genome Biol. Evol.">
        <title>The Spruce Budworm Genome: Reconstructing the Evolutionary History of Antifreeze Proteins.</title>
        <authorList>
            <person name="Beliveau C."/>
            <person name="Gagne P."/>
            <person name="Picq S."/>
            <person name="Vernygora O."/>
            <person name="Keeling C.I."/>
            <person name="Pinkney K."/>
            <person name="Doucet D."/>
            <person name="Wen F."/>
            <person name="Johnston J.S."/>
            <person name="Maaroufi H."/>
            <person name="Boyle B."/>
            <person name="Laroche J."/>
            <person name="Dewar K."/>
            <person name="Juretic N."/>
            <person name="Blackburn G."/>
            <person name="Nisole A."/>
            <person name="Brunet B."/>
            <person name="Brandao M."/>
            <person name="Lumley L."/>
            <person name="Duan J."/>
            <person name="Quan G."/>
            <person name="Lucarotti C.J."/>
            <person name="Roe A.D."/>
            <person name="Sperling F.A.H."/>
            <person name="Levesque R.C."/>
            <person name="Cusson M."/>
        </authorList>
    </citation>
    <scope>NUCLEOTIDE SEQUENCE [LARGE SCALE GENOMIC DNA]</scope>
    <source>
        <strain evidence="1">Glfc:IPQL:Cfum</strain>
    </source>
</reference>
<proteinExistence type="predicted"/>
<sequence length="566" mass="61459">MHTEYRGGNKRGAVCPLSRKLEYYNRHRFRVAPHRSASGVTSMKTRNQGSHSASPSKFLCEKGAPAGASFLGAREDGGGAAMPEQDALARENGSRESHFHSCWHRRVGHSQNPGVSEKKKVFNFENPKTYQLGTKLSGYEFDTHLPGMGSTTGHLPRCIVWDTTLPHTAKTTPNTGQNAKQMKERKLALDDSIFEIAVDVGLSTHKSQLFKFSYKKPLGSQDLLAVGMVIPLVSSHVQALGGNHVYVGLMGSMYSGFQLGSGPLIGSLSDLKGRKNILIATLLISSISYTSMGLTSSITVILITRAVLGLFKQTQVLTRALVPDYEKNENKQSIIYGKMAAISGAGITVGPVIGGHLAEDHPEEAFAFIGVVVGICFVLNAGLVYLLPNTNSVRREPTRVTNISSSILQKLVSSCKESIIELCKIEWSKPVKMSTSSMSCKIDIGRLEGKENWSTWRCKVLLLLRGTPGGLDAINGNLKPPTHPDAAANPAAMASYQQALQDYNEKDSAAMLILMANMSDVTLQKVMRLTSAKQIWDELHTLFDGTSEDKSYNFATASSVIAKIPT</sequence>
<organism evidence="1 2">
    <name type="scientific">Choristoneura fumiferana</name>
    <name type="common">Spruce budworm moth</name>
    <name type="synonym">Archips fumiferana</name>
    <dbReference type="NCBI Taxonomy" id="7141"/>
    <lineage>
        <taxon>Eukaryota</taxon>
        <taxon>Metazoa</taxon>
        <taxon>Ecdysozoa</taxon>
        <taxon>Arthropoda</taxon>
        <taxon>Hexapoda</taxon>
        <taxon>Insecta</taxon>
        <taxon>Pterygota</taxon>
        <taxon>Neoptera</taxon>
        <taxon>Endopterygota</taxon>
        <taxon>Lepidoptera</taxon>
        <taxon>Glossata</taxon>
        <taxon>Ditrysia</taxon>
        <taxon>Tortricoidea</taxon>
        <taxon>Tortricidae</taxon>
        <taxon>Tortricinae</taxon>
        <taxon>Choristoneura</taxon>
    </lineage>
</organism>
<comment type="caution">
    <text evidence="1">The sequence shown here is derived from an EMBL/GenBank/DDBJ whole genome shotgun (WGS) entry which is preliminary data.</text>
</comment>
<dbReference type="Proteomes" id="UP001064048">
    <property type="component" value="Chromosome 9"/>
</dbReference>
<accession>A0ACC0L0J0</accession>